<dbReference type="PANTHER" id="PTHR34817:SF2">
    <property type="entry name" value="NUCLEOTIDYLTRANSFERASE"/>
    <property type="match status" value="1"/>
</dbReference>
<dbReference type="AlphaFoldDB" id="A0A4R5A8E3"/>
<dbReference type="Pfam" id="PF10127">
    <property type="entry name" value="RlaP"/>
    <property type="match status" value="1"/>
</dbReference>
<dbReference type="PANTHER" id="PTHR34817">
    <property type="entry name" value="NUCLEOTIDYLTRANSFERASE"/>
    <property type="match status" value="1"/>
</dbReference>
<protein>
    <submittedName>
        <fullName evidence="1">Nucleotidyltransferase</fullName>
    </submittedName>
</protein>
<dbReference type="Proteomes" id="UP000295217">
    <property type="component" value="Unassembled WGS sequence"/>
</dbReference>
<keyword evidence="1" id="KW-0808">Transferase</keyword>
<name>A0A4R5A8E3_9ACTN</name>
<sequence length="357" mass="38228">MLAEIPVDRRPLLLAHDINLPAAPVPADTNDPVQTVETRWIVGRAIICRAKMVVMSRLSAPTRVPAGTQVVVHGTAADAGPGTGRGLVGRVVREADGTYTVALTDGRLVDAAPDQLSTLADPPTELPEPVGSGVPDDLVVTRMLYAAAVGHQPADPGAEPTVRAVFQAPTAAFWSLRKPPEQVAGPGVSWLSWEVEQFCRLALDADPVCLELLWSPRRVWVSDIGRELLDLRPAFLSQTISAAYADHVLAGFTRLAGDDEPDDEQAAAAADLLRLFLDGQALLRTGDAGVPSGEHRERLAAVRAGALPWEQVDAYRLELQQQLDEAAAVSFLPPGPDTARVDAWLSDLRRRDLDATS</sequence>
<evidence type="ECO:0000313" key="1">
    <source>
        <dbReference type="EMBL" id="TDD68488.1"/>
    </source>
</evidence>
<organism evidence="1 2">
    <name type="scientific">Jiangella aurantiaca</name>
    <dbReference type="NCBI Taxonomy" id="2530373"/>
    <lineage>
        <taxon>Bacteria</taxon>
        <taxon>Bacillati</taxon>
        <taxon>Actinomycetota</taxon>
        <taxon>Actinomycetes</taxon>
        <taxon>Jiangellales</taxon>
        <taxon>Jiangellaceae</taxon>
        <taxon>Jiangella</taxon>
    </lineage>
</organism>
<dbReference type="OrthoDB" id="243791at2"/>
<dbReference type="InterPro" id="IPR018775">
    <property type="entry name" value="RlaP"/>
</dbReference>
<proteinExistence type="predicted"/>
<gene>
    <name evidence="1" type="ORF">E1262_15825</name>
</gene>
<dbReference type="EMBL" id="SMLB01000020">
    <property type="protein sequence ID" value="TDD68488.1"/>
    <property type="molecule type" value="Genomic_DNA"/>
</dbReference>
<keyword evidence="2" id="KW-1185">Reference proteome</keyword>
<dbReference type="GO" id="GO:0016740">
    <property type="term" value="F:transferase activity"/>
    <property type="evidence" value="ECO:0007669"/>
    <property type="project" value="UniProtKB-KW"/>
</dbReference>
<evidence type="ECO:0000313" key="2">
    <source>
        <dbReference type="Proteomes" id="UP000295217"/>
    </source>
</evidence>
<reference evidence="1 2" key="1">
    <citation type="submission" date="2019-02" db="EMBL/GenBank/DDBJ databases">
        <title>Draft genome sequences of novel Actinobacteria.</title>
        <authorList>
            <person name="Sahin N."/>
            <person name="Ay H."/>
            <person name="Saygin H."/>
        </authorList>
    </citation>
    <scope>NUCLEOTIDE SEQUENCE [LARGE SCALE GENOMIC DNA]</scope>
    <source>
        <strain evidence="1 2">8K307</strain>
    </source>
</reference>
<comment type="caution">
    <text evidence="1">The sequence shown here is derived from an EMBL/GenBank/DDBJ whole genome shotgun (WGS) entry which is preliminary data.</text>
</comment>
<accession>A0A4R5A8E3</accession>